<keyword evidence="3" id="KW-1185">Reference proteome</keyword>
<protein>
    <recommendedName>
        <fullName evidence="4">F-box domain-containing protein</fullName>
    </recommendedName>
</protein>
<evidence type="ECO:0000313" key="3">
    <source>
        <dbReference type="Proteomes" id="UP001365542"/>
    </source>
</evidence>
<sequence>MSDISKLASKLESVTLAAAATDRDNCPLAHLPYDLVTHHLIPQFANPATLLEPTHPFVQVEPSSLPLRTLARTSKRFRTLVYGQYKTYLQTQYPAVYFDVLNQATFSNVSLDKINWFARVVQAEKLCNRWLRRQFYISAVPVTDPVDPRHHARTSTSNRHNHNNHNNRRIPPYSPCIDISESLNGAETLVLGQGPQLAVRVGEYAPWKVFNRKDMVAGADDIINVHIIDKDHVIASRSMGVELVRNVSGRKGDTLRTSHTNDLFASGVRNPTGGVTSSCLDPSPLARSLAITATNPANDEHKLQIFTLSREDSHINLSKTASCEAVIPSKAWTSTFLTPNTVATGHRTGISLYGITQSGLSDAIDVRQPESAYDYDLAVHSLSRLAPPFSPSILASGWSDGIIRLFDTRANKYVATHVNPISNESAPIYSLCHTSPLSNNLLAGSSMHHAIEIHDLRYAGNMISEFSETITNPVNDIQNKADLTTDGCLLFFTNVRPIALRNNRVYSNGVHSLASTGTGSKVYVGIENNVIQMDFRKRVQGRRWGMGLSAVEKVRKREAERESIHMAPMYWFDREKQRRSKPGDVEEHWEGFSGRWWCGNGKETYRVRERDRRSGRTLARC</sequence>
<evidence type="ECO:0008006" key="4">
    <source>
        <dbReference type="Google" id="ProtNLM"/>
    </source>
</evidence>
<name>A0AAV9XF70_9PEZI</name>
<dbReference type="InterPro" id="IPR015943">
    <property type="entry name" value="WD40/YVTN_repeat-like_dom_sf"/>
</dbReference>
<accession>A0AAV9XF70</accession>
<gene>
    <name evidence="2" type="ORF">TWF694_009305</name>
</gene>
<evidence type="ECO:0000313" key="2">
    <source>
        <dbReference type="EMBL" id="KAK6540514.1"/>
    </source>
</evidence>
<dbReference type="Proteomes" id="UP001365542">
    <property type="component" value="Unassembled WGS sequence"/>
</dbReference>
<dbReference type="EMBL" id="JAVHJO010000005">
    <property type="protein sequence ID" value="KAK6540514.1"/>
    <property type="molecule type" value="Genomic_DNA"/>
</dbReference>
<dbReference type="SUPFAM" id="SSF50978">
    <property type="entry name" value="WD40 repeat-like"/>
    <property type="match status" value="1"/>
</dbReference>
<dbReference type="AlphaFoldDB" id="A0AAV9XF70"/>
<reference evidence="2 3" key="1">
    <citation type="submission" date="2019-10" db="EMBL/GenBank/DDBJ databases">
        <authorList>
            <person name="Palmer J.M."/>
        </authorList>
    </citation>
    <scope>NUCLEOTIDE SEQUENCE [LARGE SCALE GENOMIC DNA]</scope>
    <source>
        <strain evidence="2 3">TWF694</strain>
    </source>
</reference>
<dbReference type="InterPro" id="IPR036322">
    <property type="entry name" value="WD40_repeat_dom_sf"/>
</dbReference>
<feature type="region of interest" description="Disordered" evidence="1">
    <location>
        <begin position="147"/>
        <end position="170"/>
    </location>
</feature>
<comment type="caution">
    <text evidence="2">The sequence shown here is derived from an EMBL/GenBank/DDBJ whole genome shotgun (WGS) entry which is preliminary data.</text>
</comment>
<evidence type="ECO:0000256" key="1">
    <source>
        <dbReference type="SAM" id="MobiDB-lite"/>
    </source>
</evidence>
<dbReference type="Gene3D" id="2.130.10.10">
    <property type="entry name" value="YVTN repeat-like/Quinoprotein amine dehydrogenase"/>
    <property type="match status" value="1"/>
</dbReference>
<feature type="compositionally biased region" description="Basic residues" evidence="1">
    <location>
        <begin position="159"/>
        <end position="168"/>
    </location>
</feature>
<organism evidence="2 3">
    <name type="scientific">Orbilia ellipsospora</name>
    <dbReference type="NCBI Taxonomy" id="2528407"/>
    <lineage>
        <taxon>Eukaryota</taxon>
        <taxon>Fungi</taxon>
        <taxon>Dikarya</taxon>
        <taxon>Ascomycota</taxon>
        <taxon>Pezizomycotina</taxon>
        <taxon>Orbiliomycetes</taxon>
        <taxon>Orbiliales</taxon>
        <taxon>Orbiliaceae</taxon>
        <taxon>Orbilia</taxon>
    </lineage>
</organism>
<proteinExistence type="predicted"/>